<dbReference type="OrthoDB" id="1744691at2759"/>
<name>A0A834LZF5_RHOSS</name>
<keyword evidence="3" id="KW-1185">Reference proteome</keyword>
<comment type="caution">
    <text evidence="2">The sequence shown here is derived from an EMBL/GenBank/DDBJ whole genome shotgun (WGS) entry which is preliminary data.</text>
</comment>
<proteinExistence type="predicted"/>
<protein>
    <submittedName>
        <fullName evidence="2">Uncharacterized protein</fullName>
    </submittedName>
</protein>
<evidence type="ECO:0000313" key="2">
    <source>
        <dbReference type="EMBL" id="KAF7154035.1"/>
    </source>
</evidence>
<dbReference type="EMBL" id="WJXA01000001">
    <property type="protein sequence ID" value="KAF7154035.1"/>
    <property type="molecule type" value="Genomic_DNA"/>
</dbReference>
<reference evidence="2" key="1">
    <citation type="submission" date="2019-11" db="EMBL/GenBank/DDBJ databases">
        <authorList>
            <person name="Liu Y."/>
            <person name="Hou J."/>
            <person name="Li T.-Q."/>
            <person name="Guan C.-H."/>
            <person name="Wu X."/>
            <person name="Wu H.-Z."/>
            <person name="Ling F."/>
            <person name="Zhang R."/>
            <person name="Shi X.-G."/>
            <person name="Ren J.-P."/>
            <person name="Chen E.-F."/>
            <person name="Sun J.-M."/>
        </authorList>
    </citation>
    <scope>NUCLEOTIDE SEQUENCE</scope>
    <source>
        <strain evidence="2">Adult_tree_wgs_1</strain>
        <tissue evidence="2">Leaves</tissue>
    </source>
</reference>
<dbReference type="Proteomes" id="UP000626092">
    <property type="component" value="Unassembled WGS sequence"/>
</dbReference>
<accession>A0A834LZF5</accession>
<feature type="compositionally biased region" description="Polar residues" evidence="1">
    <location>
        <begin position="1"/>
        <end position="14"/>
    </location>
</feature>
<sequence>MEIDPNNPSSSSDAVDQPLSPITAISGWDDPLPSNPPASWNVTPPTERVIIRMEDPPLYPNSSIRRSHVKVSYQFPWVREEPRAMLLDSLLSMHYRPMPFQLVEAGGKPSLKNHESLFERAKNQQPYWREVVRKPCFPAGFFDDQPDISPLPENPDWFQELEKIRYNPPLSHAHVGYSIYGNSDENTAKELLAAFAFLDIHILEEHVPYLNFLRAYETLHTAAPYDPFWVDYEVHHEKVVKLHNKVLALNHSNWDLPPNPSKTLLKKHQNWLLKKNYKRANLLAKAEKSVMAMRPLINKKIKMDAEEMARDKEHEFLTYAWEKFHVFVTWSFPHYFEIIRIDADGNPIAPINA</sequence>
<dbReference type="AlphaFoldDB" id="A0A834LZF5"/>
<gene>
    <name evidence="2" type="ORF">RHSIM_Rhsim01G0137600</name>
</gene>
<evidence type="ECO:0000313" key="3">
    <source>
        <dbReference type="Proteomes" id="UP000626092"/>
    </source>
</evidence>
<organism evidence="2 3">
    <name type="scientific">Rhododendron simsii</name>
    <name type="common">Sims's rhododendron</name>
    <dbReference type="NCBI Taxonomy" id="118357"/>
    <lineage>
        <taxon>Eukaryota</taxon>
        <taxon>Viridiplantae</taxon>
        <taxon>Streptophyta</taxon>
        <taxon>Embryophyta</taxon>
        <taxon>Tracheophyta</taxon>
        <taxon>Spermatophyta</taxon>
        <taxon>Magnoliopsida</taxon>
        <taxon>eudicotyledons</taxon>
        <taxon>Gunneridae</taxon>
        <taxon>Pentapetalae</taxon>
        <taxon>asterids</taxon>
        <taxon>Ericales</taxon>
        <taxon>Ericaceae</taxon>
        <taxon>Ericoideae</taxon>
        <taxon>Rhodoreae</taxon>
        <taxon>Rhododendron</taxon>
    </lineage>
</organism>
<feature type="region of interest" description="Disordered" evidence="1">
    <location>
        <begin position="1"/>
        <end position="43"/>
    </location>
</feature>
<evidence type="ECO:0000256" key="1">
    <source>
        <dbReference type="SAM" id="MobiDB-lite"/>
    </source>
</evidence>